<dbReference type="PRINTS" id="PR00411">
    <property type="entry name" value="PNDRDTASEI"/>
</dbReference>
<organism evidence="9 10">
    <name type="scientific">Colletotrichum trifolii</name>
    <dbReference type="NCBI Taxonomy" id="5466"/>
    <lineage>
        <taxon>Eukaryota</taxon>
        <taxon>Fungi</taxon>
        <taxon>Dikarya</taxon>
        <taxon>Ascomycota</taxon>
        <taxon>Pezizomycotina</taxon>
        <taxon>Sordariomycetes</taxon>
        <taxon>Hypocreomycetidae</taxon>
        <taxon>Glomerellales</taxon>
        <taxon>Glomerellaceae</taxon>
        <taxon>Colletotrichum</taxon>
        <taxon>Colletotrichum orbiculare species complex</taxon>
    </lineage>
</organism>
<dbReference type="PANTHER" id="PTHR43014">
    <property type="entry name" value="MERCURIC REDUCTASE"/>
    <property type="match status" value="1"/>
</dbReference>
<protein>
    <submittedName>
        <fullName evidence="9">Putative pyridine nucleotide-disulfide oxidoreductase RclA</fullName>
    </submittedName>
</protein>
<evidence type="ECO:0000313" key="10">
    <source>
        <dbReference type="Proteomes" id="UP000295703"/>
    </source>
</evidence>
<dbReference type="InterPro" id="IPR004099">
    <property type="entry name" value="Pyr_nucl-diS_OxRdtase_dimer"/>
</dbReference>
<comment type="caution">
    <text evidence="9">The sequence shown here is derived from an EMBL/GenBank/DDBJ whole genome shotgun (WGS) entry which is preliminary data.</text>
</comment>
<keyword evidence="3 5" id="KW-0274">FAD</keyword>
<dbReference type="Pfam" id="PF02852">
    <property type="entry name" value="Pyr_redox_dim"/>
    <property type="match status" value="1"/>
</dbReference>
<accession>A0A4R8RRB8</accession>
<dbReference type="Gene3D" id="3.30.390.30">
    <property type="match status" value="1"/>
</dbReference>
<dbReference type="AlphaFoldDB" id="A0A4R8RRB8"/>
<dbReference type="GO" id="GO:0003955">
    <property type="term" value="F:NAD(P)H dehydrogenase (quinone) activity"/>
    <property type="evidence" value="ECO:0007669"/>
    <property type="project" value="TreeGrafter"/>
</dbReference>
<feature type="binding site" evidence="5">
    <location>
        <position position="316"/>
    </location>
    <ligand>
        <name>FAD</name>
        <dbReference type="ChEBI" id="CHEBI:57692"/>
    </ligand>
</feature>
<evidence type="ECO:0000256" key="1">
    <source>
        <dbReference type="ARBA" id="ARBA00007532"/>
    </source>
</evidence>
<dbReference type="Proteomes" id="UP000295703">
    <property type="component" value="Unassembled WGS sequence"/>
</dbReference>
<dbReference type="Gene3D" id="3.50.50.60">
    <property type="entry name" value="FAD/NAD(P)-binding domain"/>
    <property type="match status" value="2"/>
</dbReference>
<dbReference type="SUPFAM" id="SSF51905">
    <property type="entry name" value="FAD/NAD(P)-binding domain"/>
    <property type="match status" value="1"/>
</dbReference>
<dbReference type="InterPro" id="IPR036188">
    <property type="entry name" value="FAD/NAD-bd_sf"/>
</dbReference>
<keyword evidence="5" id="KW-0520">NAD</keyword>
<name>A0A4R8RRB8_COLTR</name>
<evidence type="ECO:0000256" key="3">
    <source>
        <dbReference type="ARBA" id="ARBA00022827"/>
    </source>
</evidence>
<feature type="binding site" evidence="5">
    <location>
        <begin position="184"/>
        <end position="191"/>
    </location>
    <ligand>
        <name>NAD(+)</name>
        <dbReference type="ChEBI" id="CHEBI:57540"/>
    </ligand>
</feature>
<evidence type="ECO:0000256" key="4">
    <source>
        <dbReference type="PIRSR" id="PIRSR000350-2"/>
    </source>
</evidence>
<comment type="cofactor">
    <cofactor evidence="5">
        <name>FAD</name>
        <dbReference type="ChEBI" id="CHEBI:57692"/>
    </cofactor>
    <text evidence="5">Binds 1 FAD per subunit.</text>
</comment>
<evidence type="ECO:0000256" key="5">
    <source>
        <dbReference type="PIRSR" id="PIRSR000350-3"/>
    </source>
</evidence>
<feature type="binding site" evidence="5">
    <location>
        <position position="275"/>
    </location>
    <ligand>
        <name>NAD(+)</name>
        <dbReference type="ChEBI" id="CHEBI:57540"/>
    </ligand>
</feature>
<evidence type="ECO:0000256" key="2">
    <source>
        <dbReference type="ARBA" id="ARBA00022630"/>
    </source>
</evidence>
<feature type="disulfide bond" description="Redox-active" evidence="6">
    <location>
        <begin position="42"/>
        <end position="47"/>
    </location>
</feature>
<dbReference type="PRINTS" id="PR00368">
    <property type="entry name" value="FADPNR"/>
</dbReference>
<keyword evidence="10" id="KW-1185">Reference proteome</keyword>
<dbReference type="STRING" id="5466.A0A4R8RRB8"/>
<dbReference type="PIRSF" id="PIRSF000350">
    <property type="entry name" value="Mercury_reductase_MerA"/>
    <property type="match status" value="1"/>
</dbReference>
<sequence>MSSHYDAIIIGSGQSGTPLASAFAAAGHKTAIVERFHIGGTCVNEGCTPTKTMIASGRAAYAATRGNMYGITGTETFAVNMERVRLRKRTIVSDWSRGGSSRLVEAGVDVVKGEARFVGRRELRVETGHGDERTLTAERIFINTGERPARPDVHGLADVAAERILDSTSIMELGDVPRHLLVVGGGYVGLEFGQLFRRLGADVTIVQRATQLIPREDDDVADVMLNILREDGVTVYLSSSVESVSPQDSGVLVTLTNEANGTIEFEASHVLLAVGRTPNTDMMDLAAAGVETTSRGYVVVDESLKTKVPGVYAIGDVHGGPAFTHISYDDFRVIRTNLLPDFSPSQSLKLTTTKASPSRSLTPYVVYTDPQLGHVGLHAKDVAHRETKTARVPMSHVARAIETGETRGLMKATVDATTGEILGFTCLGIEGGEVMAIVQTAMVGGLKWWDLETAVWAHPSLAESLNNLWGYLQ</sequence>
<dbReference type="GO" id="GO:0050660">
    <property type="term" value="F:flavin adenine dinucleotide binding"/>
    <property type="evidence" value="ECO:0007669"/>
    <property type="project" value="TreeGrafter"/>
</dbReference>
<dbReference type="InterPro" id="IPR023753">
    <property type="entry name" value="FAD/NAD-binding_dom"/>
</dbReference>
<evidence type="ECO:0000259" key="7">
    <source>
        <dbReference type="Pfam" id="PF02852"/>
    </source>
</evidence>
<proteinExistence type="inferred from homology"/>
<dbReference type="Pfam" id="PF07992">
    <property type="entry name" value="Pyr_redox_2"/>
    <property type="match status" value="1"/>
</dbReference>
<dbReference type="InterPro" id="IPR001100">
    <property type="entry name" value="Pyr_nuc-diS_OxRdtase"/>
</dbReference>
<dbReference type="EMBL" id="RYZW01000004">
    <property type="protein sequence ID" value="TDZ74467.1"/>
    <property type="molecule type" value="Genomic_DNA"/>
</dbReference>
<feature type="binding site" evidence="5">
    <location>
        <position position="51"/>
    </location>
    <ligand>
        <name>FAD</name>
        <dbReference type="ChEBI" id="CHEBI:57692"/>
    </ligand>
</feature>
<feature type="active site" description="Proton acceptor" evidence="4">
    <location>
        <position position="458"/>
    </location>
</feature>
<keyword evidence="2" id="KW-0285">Flavoprotein</keyword>
<reference evidence="9 10" key="1">
    <citation type="submission" date="2018-12" db="EMBL/GenBank/DDBJ databases">
        <title>Genome sequence and assembly of Colletotrichum trifolii.</title>
        <authorList>
            <person name="Gan P."/>
            <person name="Shirasu K."/>
        </authorList>
    </citation>
    <scope>NUCLEOTIDE SEQUENCE [LARGE SCALE GENOMIC DNA]</scope>
    <source>
        <strain evidence="9 10">543-2</strain>
    </source>
</reference>
<evidence type="ECO:0000256" key="6">
    <source>
        <dbReference type="PIRSR" id="PIRSR000350-4"/>
    </source>
</evidence>
<dbReference type="PANTHER" id="PTHR43014:SF2">
    <property type="entry name" value="MERCURIC REDUCTASE"/>
    <property type="match status" value="1"/>
</dbReference>
<dbReference type="SUPFAM" id="SSF55424">
    <property type="entry name" value="FAD/NAD-linked reductases, dimerisation (C-terminal) domain"/>
    <property type="match status" value="1"/>
</dbReference>
<keyword evidence="5" id="KW-0547">Nucleotide-binding</keyword>
<comment type="similarity">
    <text evidence="1">Belongs to the class-I pyridine nucleotide-disulfide oxidoreductase family.</text>
</comment>
<feature type="domain" description="Pyridine nucleotide-disulphide oxidoreductase dimerisation" evidence="7">
    <location>
        <begin position="362"/>
        <end position="466"/>
    </location>
</feature>
<evidence type="ECO:0000313" key="9">
    <source>
        <dbReference type="EMBL" id="TDZ74467.1"/>
    </source>
</evidence>
<evidence type="ECO:0000259" key="8">
    <source>
        <dbReference type="Pfam" id="PF07992"/>
    </source>
</evidence>
<feature type="domain" description="FAD/NAD(P)-binding" evidence="8">
    <location>
        <begin position="5"/>
        <end position="327"/>
    </location>
</feature>
<dbReference type="InterPro" id="IPR016156">
    <property type="entry name" value="FAD/NAD-linked_Rdtase_dimer_sf"/>
</dbReference>
<gene>
    <name evidence="9" type="primary">rclA</name>
    <name evidence="9" type="ORF">CTRI78_v000692</name>
</gene>